<evidence type="ECO:0000256" key="2">
    <source>
        <dbReference type="ARBA" id="ARBA00022827"/>
    </source>
</evidence>
<protein>
    <submittedName>
        <fullName evidence="7">4-hydroxyphenylacetate 3-hydroxylase N-terminal domain-containing protein</fullName>
    </submittedName>
</protein>
<dbReference type="InterPro" id="IPR024719">
    <property type="entry name" value="HpaB/PvcC/4-BUDH_C"/>
</dbReference>
<dbReference type="PANTHER" id="PTHR36117:SF3">
    <property type="entry name" value="4-HYDROXYPHENYLACETATE 3-MONOOXYGENASE-RELATED"/>
    <property type="match status" value="1"/>
</dbReference>
<dbReference type="Gene3D" id="1.10.3140.10">
    <property type="entry name" value="4-hydroxybutyryl-coa dehydratase, domain 1"/>
    <property type="match status" value="1"/>
</dbReference>
<dbReference type="EMBL" id="CP127294">
    <property type="protein sequence ID" value="WIX81865.1"/>
    <property type="molecule type" value="Genomic_DNA"/>
</dbReference>
<keyword evidence="1" id="KW-0285">Flavoprotein</keyword>
<dbReference type="AlphaFoldDB" id="A0A9Y2MUI6"/>
<dbReference type="InterPro" id="IPR036250">
    <property type="entry name" value="AcylCo_DH-like_C"/>
</dbReference>
<dbReference type="Pfam" id="PF03241">
    <property type="entry name" value="HpaB"/>
    <property type="match status" value="1"/>
</dbReference>
<evidence type="ECO:0000313" key="7">
    <source>
        <dbReference type="EMBL" id="WIX81865.1"/>
    </source>
</evidence>
<keyword evidence="2 4" id="KW-0274">FAD</keyword>
<organism evidence="7 8">
    <name type="scientific">Amycolatopsis carbonis</name>
    <dbReference type="NCBI Taxonomy" id="715471"/>
    <lineage>
        <taxon>Bacteria</taxon>
        <taxon>Bacillati</taxon>
        <taxon>Actinomycetota</taxon>
        <taxon>Actinomycetes</taxon>
        <taxon>Pseudonocardiales</taxon>
        <taxon>Pseudonocardiaceae</taxon>
        <taxon>Amycolatopsis</taxon>
    </lineage>
</organism>
<evidence type="ECO:0000259" key="5">
    <source>
        <dbReference type="Pfam" id="PF03241"/>
    </source>
</evidence>
<feature type="binding site" evidence="4">
    <location>
        <position position="182"/>
    </location>
    <ligand>
        <name>FAD</name>
        <dbReference type="ChEBI" id="CHEBI:57692"/>
    </ligand>
</feature>
<dbReference type="KEGG" id="acab:QRX50_14440"/>
<reference evidence="7 8" key="1">
    <citation type="submission" date="2023-06" db="EMBL/GenBank/DDBJ databases">
        <authorList>
            <person name="Oyuntsetseg B."/>
            <person name="Kim S.B."/>
        </authorList>
    </citation>
    <scope>NUCLEOTIDE SEQUENCE [LARGE SCALE GENOMIC DNA]</scope>
    <source>
        <strain evidence="7 8">2-15</strain>
    </source>
</reference>
<evidence type="ECO:0000313" key="8">
    <source>
        <dbReference type="Proteomes" id="UP001236014"/>
    </source>
</evidence>
<dbReference type="Pfam" id="PF11794">
    <property type="entry name" value="HpaB_N"/>
    <property type="match status" value="1"/>
</dbReference>
<dbReference type="PANTHER" id="PTHR36117">
    <property type="entry name" value="4-HYDROXYPHENYLACETATE 3-MONOOXYGENASE-RELATED"/>
    <property type="match status" value="1"/>
</dbReference>
<evidence type="ECO:0000256" key="1">
    <source>
        <dbReference type="ARBA" id="ARBA00022630"/>
    </source>
</evidence>
<evidence type="ECO:0000259" key="6">
    <source>
        <dbReference type="Pfam" id="PF11794"/>
    </source>
</evidence>
<proteinExistence type="predicted"/>
<keyword evidence="8" id="KW-1185">Reference proteome</keyword>
<dbReference type="Gene3D" id="2.40.110.10">
    <property type="entry name" value="Butyryl-CoA Dehydrogenase, subunit A, domain 2"/>
    <property type="match status" value="1"/>
</dbReference>
<dbReference type="Gene3D" id="1.20.140.10">
    <property type="entry name" value="Butyryl-CoA Dehydrogenase, subunit A, domain 3"/>
    <property type="match status" value="1"/>
</dbReference>
<evidence type="ECO:0000256" key="4">
    <source>
        <dbReference type="PIRSR" id="PIRSR000331-2"/>
    </source>
</evidence>
<dbReference type="GO" id="GO:0016627">
    <property type="term" value="F:oxidoreductase activity, acting on the CH-CH group of donors"/>
    <property type="evidence" value="ECO:0007669"/>
    <property type="project" value="InterPro"/>
</dbReference>
<dbReference type="SUPFAM" id="SSF56645">
    <property type="entry name" value="Acyl-CoA dehydrogenase NM domain-like"/>
    <property type="match status" value="1"/>
</dbReference>
<feature type="domain" description="HpaB/PvcC/4-BUDH N-terminal" evidence="6">
    <location>
        <begin position="3"/>
        <end position="263"/>
    </location>
</feature>
<dbReference type="InterPro" id="IPR009100">
    <property type="entry name" value="AcylCoA_DH/oxidase_NM_dom_sf"/>
</dbReference>
<dbReference type="InterPro" id="IPR024674">
    <property type="entry name" value="HpaB/PvcC/4-BUDH_N"/>
</dbReference>
<dbReference type="Proteomes" id="UP001236014">
    <property type="component" value="Chromosome"/>
</dbReference>
<dbReference type="RefSeq" id="WP_285972446.1">
    <property type="nucleotide sequence ID" value="NZ_CP127294.1"/>
</dbReference>
<evidence type="ECO:0000256" key="3">
    <source>
        <dbReference type="ARBA" id="ARBA00023002"/>
    </source>
</evidence>
<dbReference type="SUPFAM" id="SSF47203">
    <property type="entry name" value="Acyl-CoA dehydrogenase C-terminal domain-like"/>
    <property type="match status" value="1"/>
</dbReference>
<keyword evidence="3" id="KW-0560">Oxidoreductase</keyword>
<dbReference type="PIRSF" id="PIRSF000331">
    <property type="entry name" value="HpaA_HpaB"/>
    <property type="match status" value="1"/>
</dbReference>
<dbReference type="InterPro" id="IPR004925">
    <property type="entry name" value="HpaB/PvcC/4-BUDH"/>
</dbReference>
<sequence>MRTGSQYLNAIDDGRRVYLDGKRVDGVARHPAFAPIAKTVSELFDLAADPASGMTRPGPNGDVVNRLFTAPRSREDLTAFREAATTWARHTHGWVGRSPDHVGAFLAAFASHPDVFGDYAANVTAFQKRVVEEDLYLSYAIIPPQVSRATTASAWDGDLVQVGVSEERADGIVVRGAQMLATGGPVADEILVSCIKPLTPEDTDFALSFVLPVDTEGLKLYCRRPYAPAATSHYDYPLTTRFDETDALLIFDDVFVPWDRVFLYRDVAGVRNQFFATGAHVLGNWQAQIRFSVKLQFLAGLARKVAAVNGVDKFPGVVEKLGELASLVSLVESAVLAAEYTAEPDSAGLWRPGSRALYGAMGLQSELYPRVLATLRDLVGGGVLQVPSSVADMTTPETRADIDRYIYSPGTPAADRVKLFKLVWDAVGSEFAGRHHQYELFYAGAPFVVKGYSFRNYGFDGPLSEVDRFLAGYSEEDQ</sequence>
<accession>A0A9Y2MUI6</accession>
<feature type="domain" description="HpaB/PvcC/4-BUDH C-terminal" evidence="5">
    <location>
        <begin position="271"/>
        <end position="470"/>
    </location>
</feature>
<gene>
    <name evidence="7" type="ORF">QRX50_14440</name>
</gene>
<name>A0A9Y2MUI6_9PSEU</name>
<dbReference type="InterPro" id="IPR046373">
    <property type="entry name" value="Acyl-CoA_Oxase/DH_mid-dom_sf"/>
</dbReference>
<feature type="binding site" evidence="4">
    <location>
        <begin position="145"/>
        <end position="148"/>
    </location>
    <ligand>
        <name>FAD</name>
        <dbReference type="ChEBI" id="CHEBI:57692"/>
    </ligand>
</feature>